<dbReference type="RefSeq" id="XP_004359683.1">
    <property type="nucleotide sequence ID" value="XM_004359626.1"/>
</dbReference>
<keyword evidence="4 6" id="KW-0472">Membrane</keyword>
<evidence type="ECO:0000256" key="6">
    <source>
        <dbReference type="SAM" id="Phobius"/>
    </source>
</evidence>
<dbReference type="EMBL" id="GL883010">
    <property type="protein sequence ID" value="EGG21833.1"/>
    <property type="molecule type" value="Genomic_DNA"/>
</dbReference>
<dbReference type="Pfam" id="PF07690">
    <property type="entry name" value="MFS_1"/>
    <property type="match status" value="1"/>
</dbReference>
<evidence type="ECO:0000256" key="3">
    <source>
        <dbReference type="ARBA" id="ARBA00022989"/>
    </source>
</evidence>
<keyword evidence="9" id="KW-1185">Reference proteome</keyword>
<organism evidence="8 9">
    <name type="scientific">Cavenderia fasciculata</name>
    <name type="common">Slime mold</name>
    <name type="synonym">Dictyostelium fasciculatum</name>
    <dbReference type="NCBI Taxonomy" id="261658"/>
    <lineage>
        <taxon>Eukaryota</taxon>
        <taxon>Amoebozoa</taxon>
        <taxon>Evosea</taxon>
        <taxon>Eumycetozoa</taxon>
        <taxon>Dictyostelia</taxon>
        <taxon>Acytosteliales</taxon>
        <taxon>Cavenderiaceae</taxon>
        <taxon>Cavenderia</taxon>
    </lineage>
</organism>
<dbReference type="PROSITE" id="PS00216">
    <property type="entry name" value="SUGAR_TRANSPORT_1"/>
    <property type="match status" value="1"/>
</dbReference>
<keyword evidence="3 6" id="KW-1133">Transmembrane helix</keyword>
<dbReference type="InterPro" id="IPR020846">
    <property type="entry name" value="MFS_dom"/>
</dbReference>
<proteinExistence type="predicted"/>
<name>F4PUB8_CACFS</name>
<feature type="transmembrane region" description="Helical" evidence="6">
    <location>
        <begin position="177"/>
        <end position="193"/>
    </location>
</feature>
<dbReference type="InterPro" id="IPR036259">
    <property type="entry name" value="MFS_trans_sf"/>
</dbReference>
<evidence type="ECO:0000256" key="2">
    <source>
        <dbReference type="ARBA" id="ARBA00022692"/>
    </source>
</evidence>
<sequence length="627" mass="69014">MTNGDHLTTTNIRYGSLDNSTDDDDDNDDNDIVDVYIQDNNNSNNRIRSNNNNNDIILNHSTDNDNDKDKLFSIGGEDQLLDMDNDQYSFKDIKFLEEGGGGEGYDEFGGQDGDIYGGGDGNESSKQLPTGVWRLAWFYFCLTSYWFSFSALQSALTSLIWPSQIASIVGDELKEKYLGWMPLFGILIGILWIDSSVYPRYNGIPVWFELGTGAYTGLLPDKVPKSKTGAASGYMAFSNALGNLLGIVGSGVIISYSHTTIDDTSTSSQSSSLASSSSSSSTTAPIVETNYLYVHIFLLVILVLFTVPTIFEMGIYSVLPYFQFYLKDVIGVGEKAPIYTSMLLGVIVITSIPSSIIAGPLSDRYGRKLLVYVSSAIMAVATLMFLILSFKPSLVGVMATAAIFGCGYGAYQAVDYGLALDVLPNQDTVAKDLGVWHQALVVPQVFAPLITGLVLGALKSRGHLLAGYSLVFSITLFWFILATIMIKPIKIYKKEHFIPLDQSSSSIINRIRQIALDQLCVVNWAWYLEETVDRGITKAKVDQNTLSYIERFYSHHVNPNSFTKLMINLGTKVIPQGVAFSLELADQKSYSLFPDLLTASTGLFFQMVNPFLSLACSFSRTVQWSVN</sequence>
<dbReference type="PROSITE" id="PS50850">
    <property type="entry name" value="MFS"/>
    <property type="match status" value="1"/>
</dbReference>
<feature type="domain" description="Major facilitator superfamily (MFS) profile" evidence="7">
    <location>
        <begin position="298"/>
        <end position="627"/>
    </location>
</feature>
<dbReference type="SUPFAM" id="SSF103473">
    <property type="entry name" value="MFS general substrate transporter"/>
    <property type="match status" value="1"/>
</dbReference>
<feature type="transmembrane region" description="Helical" evidence="6">
    <location>
        <begin position="464"/>
        <end position="486"/>
    </location>
</feature>
<accession>F4PUB8</accession>
<feature type="region of interest" description="Disordered" evidence="5">
    <location>
        <begin position="262"/>
        <end position="282"/>
    </location>
</feature>
<feature type="compositionally biased region" description="Polar residues" evidence="5">
    <location>
        <begin position="1"/>
        <end position="13"/>
    </location>
</feature>
<dbReference type="GO" id="GO:0016020">
    <property type="term" value="C:membrane"/>
    <property type="evidence" value="ECO:0007669"/>
    <property type="project" value="UniProtKB-SubCell"/>
</dbReference>
<evidence type="ECO:0000259" key="7">
    <source>
        <dbReference type="PROSITE" id="PS50850"/>
    </source>
</evidence>
<dbReference type="PANTHER" id="PTHR23528">
    <property type="match status" value="1"/>
</dbReference>
<reference evidence="9" key="1">
    <citation type="journal article" date="2011" name="Genome Res.">
        <title>Phylogeny-wide analysis of social amoeba genomes highlights ancient origins for complex intercellular communication.</title>
        <authorList>
            <person name="Heidel A.J."/>
            <person name="Lawal H.M."/>
            <person name="Felder M."/>
            <person name="Schilde C."/>
            <person name="Helps N.R."/>
            <person name="Tunggal B."/>
            <person name="Rivero F."/>
            <person name="John U."/>
            <person name="Schleicher M."/>
            <person name="Eichinger L."/>
            <person name="Platzer M."/>
            <person name="Noegel A.A."/>
            <person name="Schaap P."/>
            <person name="Gloeckner G."/>
        </authorList>
    </citation>
    <scope>NUCLEOTIDE SEQUENCE [LARGE SCALE GENOMIC DNA]</scope>
    <source>
        <strain evidence="9">SH3</strain>
    </source>
</reference>
<evidence type="ECO:0000313" key="8">
    <source>
        <dbReference type="EMBL" id="EGG21833.1"/>
    </source>
</evidence>
<evidence type="ECO:0000256" key="4">
    <source>
        <dbReference type="ARBA" id="ARBA00023136"/>
    </source>
</evidence>
<dbReference type="PANTHER" id="PTHR23528:SF1">
    <property type="entry name" value="MAJOR FACILITATOR SUPERFAMILY (MFS) PROFILE DOMAIN-CONTAINING PROTEIN"/>
    <property type="match status" value="1"/>
</dbReference>
<feature type="compositionally biased region" description="Acidic residues" evidence="5">
    <location>
        <begin position="20"/>
        <end position="31"/>
    </location>
</feature>
<dbReference type="InterPro" id="IPR011701">
    <property type="entry name" value="MFS"/>
</dbReference>
<evidence type="ECO:0000313" key="9">
    <source>
        <dbReference type="Proteomes" id="UP000007797"/>
    </source>
</evidence>
<feature type="transmembrane region" description="Helical" evidence="6">
    <location>
        <begin position="336"/>
        <end position="357"/>
    </location>
</feature>
<dbReference type="Gene3D" id="1.20.1250.20">
    <property type="entry name" value="MFS general substrate transporter like domains"/>
    <property type="match status" value="2"/>
</dbReference>
<keyword evidence="2 6" id="KW-0812">Transmembrane</keyword>
<dbReference type="OrthoDB" id="15994at2759"/>
<feature type="transmembrane region" description="Helical" evidence="6">
    <location>
        <begin position="369"/>
        <end position="388"/>
    </location>
</feature>
<dbReference type="GO" id="GO:0022857">
    <property type="term" value="F:transmembrane transporter activity"/>
    <property type="evidence" value="ECO:0007669"/>
    <property type="project" value="InterPro"/>
</dbReference>
<gene>
    <name evidence="8" type="ORF">DFA_01719</name>
</gene>
<evidence type="ECO:0000256" key="1">
    <source>
        <dbReference type="ARBA" id="ARBA00004141"/>
    </source>
</evidence>
<dbReference type="Proteomes" id="UP000007797">
    <property type="component" value="Unassembled WGS sequence"/>
</dbReference>
<feature type="transmembrane region" description="Helical" evidence="6">
    <location>
        <begin position="394"/>
        <end position="414"/>
    </location>
</feature>
<evidence type="ECO:0000256" key="5">
    <source>
        <dbReference type="SAM" id="MobiDB-lite"/>
    </source>
</evidence>
<comment type="subcellular location">
    <subcellularLocation>
        <location evidence="1">Membrane</location>
        <topology evidence="1">Multi-pass membrane protein</topology>
    </subcellularLocation>
</comment>
<dbReference type="GeneID" id="14873506"/>
<dbReference type="KEGG" id="dfa:DFA_01719"/>
<feature type="transmembrane region" description="Helical" evidence="6">
    <location>
        <begin position="435"/>
        <end position="458"/>
    </location>
</feature>
<protein>
    <recommendedName>
        <fullName evidence="7">Major facilitator superfamily (MFS) profile domain-containing protein</fullName>
    </recommendedName>
</protein>
<dbReference type="InterPro" id="IPR005829">
    <property type="entry name" value="Sugar_transporter_CS"/>
</dbReference>
<feature type="transmembrane region" description="Helical" evidence="6">
    <location>
        <begin position="136"/>
        <end position="157"/>
    </location>
</feature>
<dbReference type="AlphaFoldDB" id="F4PUB8"/>
<feature type="region of interest" description="Disordered" evidence="5">
    <location>
        <begin position="1"/>
        <end position="31"/>
    </location>
</feature>
<feature type="transmembrane region" description="Helical" evidence="6">
    <location>
        <begin position="291"/>
        <end position="316"/>
    </location>
</feature>